<evidence type="ECO:0000313" key="2">
    <source>
        <dbReference type="Proteomes" id="UP000315343"/>
    </source>
</evidence>
<dbReference type="Gene3D" id="1.20.1260.120">
    <property type="entry name" value="Protein of unknown function DUF2935"/>
    <property type="match status" value="1"/>
</dbReference>
<dbReference type="Pfam" id="PF11155">
    <property type="entry name" value="DUF2935"/>
    <property type="match status" value="1"/>
</dbReference>
<dbReference type="InterPro" id="IPR021328">
    <property type="entry name" value="CotB-like"/>
</dbReference>
<protein>
    <recommendedName>
        <fullName evidence="3">DUF2935 family protein</fullName>
    </recommendedName>
</protein>
<accession>A0A562J5L7</accession>
<proteinExistence type="predicted"/>
<organism evidence="1 2">
    <name type="scientific">Sedimentibacter saalensis</name>
    <dbReference type="NCBI Taxonomy" id="130788"/>
    <lineage>
        <taxon>Bacteria</taxon>
        <taxon>Bacillati</taxon>
        <taxon>Bacillota</taxon>
        <taxon>Tissierellia</taxon>
        <taxon>Sedimentibacter</taxon>
    </lineage>
</organism>
<gene>
    <name evidence="1" type="ORF">LY60_02916</name>
</gene>
<dbReference type="AlphaFoldDB" id="A0A562J5L7"/>
<dbReference type="OrthoDB" id="2734401at2"/>
<comment type="caution">
    <text evidence="1">The sequence shown here is derived from an EMBL/GenBank/DDBJ whole genome shotgun (WGS) entry which is preliminary data.</text>
</comment>
<evidence type="ECO:0000313" key="1">
    <source>
        <dbReference type="EMBL" id="TWH78456.1"/>
    </source>
</evidence>
<dbReference type="RefSeq" id="WP_145085227.1">
    <property type="nucleotide sequence ID" value="NZ_DAMBUX010000032.1"/>
</dbReference>
<reference evidence="1 2" key="1">
    <citation type="submission" date="2019-07" db="EMBL/GenBank/DDBJ databases">
        <title>Genomic Encyclopedia of Type Strains, Phase I: the one thousand microbial genomes (KMG-I) project.</title>
        <authorList>
            <person name="Kyrpides N."/>
        </authorList>
    </citation>
    <scope>NUCLEOTIDE SEQUENCE [LARGE SCALE GENOMIC DNA]</scope>
    <source>
        <strain evidence="1 2">DSM 13558</strain>
    </source>
</reference>
<evidence type="ECO:0008006" key="3">
    <source>
        <dbReference type="Google" id="ProtNLM"/>
    </source>
</evidence>
<dbReference type="SUPFAM" id="SSF158430">
    <property type="entry name" value="Bacillus cereus metalloprotein-like"/>
    <property type="match status" value="1"/>
</dbReference>
<keyword evidence="2" id="KW-1185">Reference proteome</keyword>
<name>A0A562J5L7_9FIRM</name>
<dbReference type="Proteomes" id="UP000315343">
    <property type="component" value="Unassembled WGS sequence"/>
</dbReference>
<dbReference type="EMBL" id="VLKH01000009">
    <property type="protein sequence ID" value="TWH78456.1"/>
    <property type="molecule type" value="Genomic_DNA"/>
</dbReference>
<sequence>MKFFYGDKNILRALEEAEFWKHQESEHTDVIMEVAPDLENEYVEKLEQYKQIFDSTHDRAVQYSQAAINCSNIISGEMYENIVNIVDLSIRQSKVFVEFLGMLLRESEAVKENPAAVTVVNHIRRESEYFIGVVTAFLNEGCSNHYDGGPIYGNIM</sequence>